<protein>
    <submittedName>
        <fullName evidence="1">Uncharacterized protein</fullName>
    </submittedName>
</protein>
<organism evidence="1">
    <name type="scientific">Rhizophora mucronata</name>
    <name type="common">Asiatic mangrove</name>
    <dbReference type="NCBI Taxonomy" id="61149"/>
    <lineage>
        <taxon>Eukaryota</taxon>
        <taxon>Viridiplantae</taxon>
        <taxon>Streptophyta</taxon>
        <taxon>Embryophyta</taxon>
        <taxon>Tracheophyta</taxon>
        <taxon>Spermatophyta</taxon>
        <taxon>Magnoliopsida</taxon>
        <taxon>eudicotyledons</taxon>
        <taxon>Gunneridae</taxon>
        <taxon>Pentapetalae</taxon>
        <taxon>rosids</taxon>
        <taxon>fabids</taxon>
        <taxon>Malpighiales</taxon>
        <taxon>Rhizophoraceae</taxon>
        <taxon>Rhizophora</taxon>
    </lineage>
</organism>
<proteinExistence type="predicted"/>
<accession>A0A2P2IIR7</accession>
<name>A0A2P2IIR7_RHIMU</name>
<reference evidence="1" key="1">
    <citation type="submission" date="2018-02" db="EMBL/GenBank/DDBJ databases">
        <title>Rhizophora mucronata_Transcriptome.</title>
        <authorList>
            <person name="Meera S.P."/>
            <person name="Sreeshan A."/>
            <person name="Augustine A."/>
        </authorList>
    </citation>
    <scope>NUCLEOTIDE SEQUENCE</scope>
    <source>
        <tissue evidence="1">Leaf</tissue>
    </source>
</reference>
<sequence>MKQWFGSKYIPSLQSESAASKMLLVHFLPNFPVSQVLDT</sequence>
<dbReference type="AlphaFoldDB" id="A0A2P2IIR7"/>
<evidence type="ECO:0000313" key="1">
    <source>
        <dbReference type="EMBL" id="MBW81120.1"/>
    </source>
</evidence>
<dbReference type="EMBL" id="GGEC01000637">
    <property type="protein sequence ID" value="MBW81120.1"/>
    <property type="molecule type" value="Transcribed_RNA"/>
</dbReference>